<evidence type="ECO:0000313" key="1">
    <source>
        <dbReference type="EMBL" id="RAK81137.1"/>
    </source>
</evidence>
<dbReference type="PANTHER" id="PTHR39401">
    <property type="entry name" value="SNOAL-LIKE DOMAIN-CONTAINING PROTEIN"/>
    <property type="match status" value="1"/>
</dbReference>
<dbReference type="Proteomes" id="UP000249789">
    <property type="component" value="Unassembled WGS sequence"/>
</dbReference>
<accession>A0A8G1W243</accession>
<dbReference type="Gene3D" id="3.10.450.50">
    <property type="match status" value="1"/>
</dbReference>
<dbReference type="VEuPathDB" id="FungiDB:BO72DRAFT_474797"/>
<evidence type="ECO:0000313" key="2">
    <source>
        <dbReference type="Proteomes" id="UP000249789"/>
    </source>
</evidence>
<gene>
    <name evidence="1" type="ORF">BO72DRAFT_474797</name>
</gene>
<dbReference type="InterPro" id="IPR032710">
    <property type="entry name" value="NTF2-like_dom_sf"/>
</dbReference>
<dbReference type="AlphaFoldDB" id="A0A8G1W243"/>
<sequence length="149" mass="16735">MTYQIASHATLSPPRAAAMISFLESFYRTSDTESAHDQYVQNFTEDATLIMGPKTAKGRDEIRTLRHGLWTHVASRKHTPERVYFGGEGELMLYGTVKYVLRNDPGNEVEVPWAGRVVFGGGGEDTAEGELRMRFYQVYLDPSAQSGRK</sequence>
<dbReference type="GeneID" id="63864626"/>
<dbReference type="RefSeq" id="XP_040805147.1">
    <property type="nucleotide sequence ID" value="XM_040947293.1"/>
</dbReference>
<keyword evidence="2" id="KW-1185">Reference proteome</keyword>
<dbReference type="OrthoDB" id="3468019at2759"/>
<protein>
    <recommendedName>
        <fullName evidence="3">SnoaL-like domain-containing protein</fullName>
    </recommendedName>
</protein>
<dbReference type="EMBL" id="KZ824626">
    <property type="protein sequence ID" value="RAK81137.1"/>
    <property type="molecule type" value="Genomic_DNA"/>
</dbReference>
<organism evidence="1 2">
    <name type="scientific">Aspergillus fijiensis CBS 313.89</name>
    <dbReference type="NCBI Taxonomy" id="1448319"/>
    <lineage>
        <taxon>Eukaryota</taxon>
        <taxon>Fungi</taxon>
        <taxon>Dikarya</taxon>
        <taxon>Ascomycota</taxon>
        <taxon>Pezizomycotina</taxon>
        <taxon>Eurotiomycetes</taxon>
        <taxon>Eurotiomycetidae</taxon>
        <taxon>Eurotiales</taxon>
        <taxon>Aspergillaceae</taxon>
        <taxon>Aspergillus</taxon>
    </lineage>
</organism>
<evidence type="ECO:0008006" key="3">
    <source>
        <dbReference type="Google" id="ProtNLM"/>
    </source>
</evidence>
<dbReference type="PANTHER" id="PTHR39401:SF1">
    <property type="entry name" value="SNOAL-LIKE DOMAIN-CONTAINING PROTEIN"/>
    <property type="match status" value="1"/>
</dbReference>
<reference evidence="1 2" key="1">
    <citation type="submission" date="2018-02" db="EMBL/GenBank/DDBJ databases">
        <title>The genomes of Aspergillus section Nigri reveals drivers in fungal speciation.</title>
        <authorList>
            <consortium name="DOE Joint Genome Institute"/>
            <person name="Vesth T.C."/>
            <person name="Nybo J."/>
            <person name="Theobald S."/>
            <person name="Brandl J."/>
            <person name="Frisvad J.C."/>
            <person name="Nielsen K.F."/>
            <person name="Lyhne E.K."/>
            <person name="Kogle M.E."/>
            <person name="Kuo A."/>
            <person name="Riley R."/>
            <person name="Clum A."/>
            <person name="Nolan M."/>
            <person name="Lipzen A."/>
            <person name="Salamov A."/>
            <person name="Henrissat B."/>
            <person name="Wiebenga A."/>
            <person name="De vries R.P."/>
            <person name="Grigoriev I.V."/>
            <person name="Mortensen U.H."/>
            <person name="Andersen M.R."/>
            <person name="Baker S.E."/>
        </authorList>
    </citation>
    <scope>NUCLEOTIDE SEQUENCE [LARGE SCALE GENOMIC DNA]</scope>
    <source>
        <strain evidence="1 2">CBS 313.89</strain>
    </source>
</reference>
<name>A0A8G1W243_9EURO</name>
<dbReference type="SUPFAM" id="SSF54427">
    <property type="entry name" value="NTF2-like"/>
    <property type="match status" value="1"/>
</dbReference>
<proteinExistence type="predicted"/>